<dbReference type="EMBL" id="KV700119">
    <property type="protein sequence ID" value="OCF46170.1"/>
    <property type="molecule type" value="Genomic_DNA"/>
</dbReference>
<dbReference type="RefSeq" id="XP_019007389.1">
    <property type="nucleotide sequence ID" value="XM_019159525.1"/>
</dbReference>
<dbReference type="GeneID" id="30176209"/>
<dbReference type="Proteomes" id="UP000094020">
    <property type="component" value="Chromosome 1"/>
</dbReference>
<accession>A0A1B9HSB1</accession>
<keyword evidence="3" id="KW-1185">Reference proteome</keyword>
<gene>
    <name evidence="1" type="ORF">I206_07840</name>
    <name evidence="2" type="ORF">I206_100025</name>
</gene>
<dbReference type="AlphaFoldDB" id="A0A1B9HSB1"/>
<reference evidence="2" key="4">
    <citation type="submission" date="2024-02" db="EMBL/GenBank/DDBJ databases">
        <title>Comparative genomics of Cryptococcus and Kwoniella reveals pathogenesis evolution and contrasting modes of karyotype evolution via chromosome fusion or intercentromeric recombination.</title>
        <authorList>
            <person name="Coelho M.A."/>
            <person name="David-Palma M."/>
            <person name="Shea T."/>
            <person name="Bowers K."/>
            <person name="McGinley-Smith S."/>
            <person name="Mohammad A.W."/>
            <person name="Gnirke A."/>
            <person name="Yurkov A.M."/>
            <person name="Nowrousian M."/>
            <person name="Sun S."/>
            <person name="Cuomo C.A."/>
            <person name="Heitman J."/>
        </authorList>
    </citation>
    <scope>NUCLEOTIDE SEQUENCE</scope>
    <source>
        <strain evidence="2">CBS 10737</strain>
    </source>
</reference>
<reference evidence="1" key="3">
    <citation type="submission" date="2016-07" db="EMBL/GenBank/DDBJ databases">
        <title>Evolution of pathogenesis and genome organization in the Tremellales.</title>
        <authorList>
            <person name="Cuomo C."/>
            <person name="Litvintseva A."/>
            <person name="Heitman J."/>
            <person name="Chen Y."/>
            <person name="Sun S."/>
            <person name="Springer D."/>
            <person name="Dromer F."/>
            <person name="Young S."/>
            <person name="Zeng Q."/>
            <person name="Chapman S."/>
            <person name="Gujja S."/>
            <person name="Saif S."/>
            <person name="Birren B."/>
        </authorList>
    </citation>
    <scope>NUCLEOTIDE SEQUENCE</scope>
    <source>
        <strain evidence="1">CBS 10737</strain>
    </source>
</reference>
<proteinExistence type="predicted"/>
<organism evidence="1">
    <name type="scientific">Kwoniella pini CBS 10737</name>
    <dbReference type="NCBI Taxonomy" id="1296096"/>
    <lineage>
        <taxon>Eukaryota</taxon>
        <taxon>Fungi</taxon>
        <taxon>Dikarya</taxon>
        <taxon>Basidiomycota</taxon>
        <taxon>Agaricomycotina</taxon>
        <taxon>Tremellomycetes</taxon>
        <taxon>Tremellales</taxon>
        <taxon>Cryptococcaceae</taxon>
        <taxon>Kwoniella</taxon>
    </lineage>
</organism>
<dbReference type="EMBL" id="CP144519">
    <property type="protein sequence ID" value="WWC66125.1"/>
    <property type="molecule type" value="Genomic_DNA"/>
</dbReference>
<reference evidence="2" key="2">
    <citation type="submission" date="2013-07" db="EMBL/GenBank/DDBJ databases">
        <authorList>
            <consortium name="The Broad Institute Genome Sequencing Platform"/>
            <person name="Cuomo C."/>
            <person name="Litvintseva A."/>
            <person name="Chen Y."/>
            <person name="Heitman J."/>
            <person name="Sun S."/>
            <person name="Springer D."/>
            <person name="Dromer F."/>
            <person name="Young S.K."/>
            <person name="Zeng Q."/>
            <person name="Gargeya S."/>
            <person name="Fitzgerald M."/>
            <person name="Abouelleil A."/>
            <person name="Alvarado L."/>
            <person name="Berlin A.M."/>
            <person name="Chapman S.B."/>
            <person name="Dewar J."/>
            <person name="Goldberg J."/>
            <person name="Griggs A."/>
            <person name="Gujja S."/>
            <person name="Hansen M."/>
            <person name="Howarth C."/>
            <person name="Imamovic A."/>
            <person name="Larimer J."/>
            <person name="McCowan C."/>
            <person name="Murphy C."/>
            <person name="Pearson M."/>
            <person name="Priest M."/>
            <person name="Roberts A."/>
            <person name="Saif S."/>
            <person name="Shea T."/>
            <person name="Sykes S."/>
            <person name="Wortman J."/>
            <person name="Nusbaum C."/>
            <person name="Birren B."/>
        </authorList>
    </citation>
    <scope>NUCLEOTIDE SEQUENCE</scope>
    <source>
        <strain evidence="2">CBS 10737</strain>
    </source>
</reference>
<evidence type="ECO:0000313" key="1">
    <source>
        <dbReference type="EMBL" id="OCF46170.1"/>
    </source>
</evidence>
<protein>
    <submittedName>
        <fullName evidence="1">Uncharacterized protein</fullName>
    </submittedName>
</protein>
<reference evidence="1" key="1">
    <citation type="submission" date="2013-07" db="EMBL/GenBank/DDBJ databases">
        <title>The Genome Sequence of Cryptococcus pinus CBS10737.</title>
        <authorList>
            <consortium name="The Broad Institute Genome Sequencing Platform"/>
            <person name="Cuomo C."/>
            <person name="Litvintseva A."/>
            <person name="Chen Y."/>
            <person name="Heitman J."/>
            <person name="Sun S."/>
            <person name="Springer D."/>
            <person name="Dromer F."/>
            <person name="Young S.K."/>
            <person name="Zeng Q."/>
            <person name="Gargeya S."/>
            <person name="Fitzgerald M."/>
            <person name="Abouelleil A."/>
            <person name="Alvarado L."/>
            <person name="Berlin A.M."/>
            <person name="Chapman S.B."/>
            <person name="Dewar J."/>
            <person name="Goldberg J."/>
            <person name="Griggs A."/>
            <person name="Gujja S."/>
            <person name="Hansen M."/>
            <person name="Howarth C."/>
            <person name="Imamovic A."/>
            <person name="Larimer J."/>
            <person name="McCowan C."/>
            <person name="Murphy C."/>
            <person name="Pearson M."/>
            <person name="Priest M."/>
            <person name="Roberts A."/>
            <person name="Saif S."/>
            <person name="Shea T."/>
            <person name="Sykes S."/>
            <person name="Wortman J."/>
            <person name="Nusbaum C."/>
            <person name="Birren B."/>
        </authorList>
    </citation>
    <scope>NUCLEOTIDE SEQUENCE [LARGE SCALE GENOMIC DNA]</scope>
    <source>
        <strain evidence="1">CBS 10737</strain>
    </source>
</reference>
<name>A0A1B9HSB1_9TREE</name>
<dbReference type="KEGG" id="kpin:30176209"/>
<evidence type="ECO:0000313" key="2">
    <source>
        <dbReference type="EMBL" id="WWC66125.1"/>
    </source>
</evidence>
<evidence type="ECO:0000313" key="3">
    <source>
        <dbReference type="Proteomes" id="UP000094020"/>
    </source>
</evidence>
<sequence>MSSEGNEGSLKFTGDGDDTLIEFRDGEKFRLSLHMPEREKDDEWQDWTSYHEESRRSWASTIIDINTGVKECSTIDPESAKELLKAAYRDNVFQNFCAQNFYAISPYDGLYQTLLEYGVQTYCSSLKDDPLYLKYSESRAQRTYNSVLTVDKAIDRWKQWEEKKSEK</sequence>